<evidence type="ECO:0000256" key="3">
    <source>
        <dbReference type="ARBA" id="ARBA00022692"/>
    </source>
</evidence>
<name>A0A0A0CYQ7_9PROT</name>
<evidence type="ECO:0000259" key="7">
    <source>
        <dbReference type="Pfam" id="PF00892"/>
    </source>
</evidence>
<dbReference type="InterPro" id="IPR037185">
    <property type="entry name" value="EmrE-like"/>
</dbReference>
<feature type="transmembrane region" description="Helical" evidence="6">
    <location>
        <begin position="98"/>
        <end position="115"/>
    </location>
</feature>
<organism evidence="8 9">
    <name type="scientific">Inquilinus limosus MP06</name>
    <dbReference type="NCBI Taxonomy" id="1398085"/>
    <lineage>
        <taxon>Bacteria</taxon>
        <taxon>Pseudomonadati</taxon>
        <taxon>Pseudomonadota</taxon>
        <taxon>Alphaproteobacteria</taxon>
        <taxon>Rhodospirillales</taxon>
        <taxon>Rhodospirillaceae</taxon>
        <taxon>Inquilinus</taxon>
    </lineage>
</organism>
<feature type="transmembrane region" description="Helical" evidence="6">
    <location>
        <begin position="66"/>
        <end position="86"/>
    </location>
</feature>
<keyword evidence="5 6" id="KW-0472">Membrane</keyword>
<feature type="transmembrane region" description="Helical" evidence="6">
    <location>
        <begin position="121"/>
        <end position="139"/>
    </location>
</feature>
<dbReference type="GO" id="GO:0016020">
    <property type="term" value="C:membrane"/>
    <property type="evidence" value="ECO:0007669"/>
    <property type="project" value="UniProtKB-SubCell"/>
</dbReference>
<dbReference type="PANTHER" id="PTHR32322">
    <property type="entry name" value="INNER MEMBRANE TRANSPORTER"/>
    <property type="match status" value="1"/>
</dbReference>
<dbReference type="OrthoDB" id="2352272at2"/>
<comment type="caution">
    <text evidence="8">The sequence shown here is derived from an EMBL/GenBank/DDBJ whole genome shotgun (WGS) entry which is preliminary data.</text>
</comment>
<evidence type="ECO:0000313" key="9">
    <source>
        <dbReference type="Proteomes" id="UP000029995"/>
    </source>
</evidence>
<accession>A0A0A0CYQ7</accession>
<feature type="transmembrane region" description="Helical" evidence="6">
    <location>
        <begin position="35"/>
        <end position="60"/>
    </location>
</feature>
<evidence type="ECO:0000256" key="1">
    <source>
        <dbReference type="ARBA" id="ARBA00004141"/>
    </source>
</evidence>
<protein>
    <recommendedName>
        <fullName evidence="7">EamA domain-containing protein</fullName>
    </recommendedName>
</protein>
<comment type="similarity">
    <text evidence="2">Belongs to the EamA transporter family.</text>
</comment>
<evidence type="ECO:0000256" key="2">
    <source>
        <dbReference type="ARBA" id="ARBA00007362"/>
    </source>
</evidence>
<dbReference type="InterPro" id="IPR000620">
    <property type="entry name" value="EamA_dom"/>
</dbReference>
<evidence type="ECO:0000313" key="8">
    <source>
        <dbReference type="EMBL" id="KGM29987.1"/>
    </source>
</evidence>
<dbReference type="Proteomes" id="UP000029995">
    <property type="component" value="Unassembled WGS sequence"/>
</dbReference>
<sequence length="141" mass="14012">GLAGVAWAALAALATAGGTILGARNQRRGIPIPAVMGWGALTGAAVAFAWSAAAGSAFAIDTSVRYLGSLAYLAIAASCITFLMYFDLVRRIGPARTAYTLALVPVVALALSAGFEGLALGPGLLLGAAAILLGNVLVLRG</sequence>
<dbReference type="Pfam" id="PF00892">
    <property type="entry name" value="EamA"/>
    <property type="match status" value="1"/>
</dbReference>
<feature type="non-terminal residue" evidence="8">
    <location>
        <position position="1"/>
    </location>
</feature>
<keyword evidence="3 6" id="KW-0812">Transmembrane</keyword>
<feature type="domain" description="EamA" evidence="7">
    <location>
        <begin position="3"/>
        <end position="139"/>
    </location>
</feature>
<dbReference type="SUPFAM" id="SSF103481">
    <property type="entry name" value="Multidrug resistance efflux transporter EmrE"/>
    <property type="match status" value="1"/>
</dbReference>
<evidence type="ECO:0000256" key="5">
    <source>
        <dbReference type="ARBA" id="ARBA00023136"/>
    </source>
</evidence>
<proteinExistence type="inferred from homology"/>
<reference evidence="8 9" key="1">
    <citation type="submission" date="2014-01" db="EMBL/GenBank/DDBJ databases">
        <title>Genome sequence determination for a cystic fibrosis isolate, Inquilinus limosus.</title>
        <authorList>
            <person name="Pino M."/>
            <person name="Di Conza J."/>
            <person name="Gutkind G."/>
        </authorList>
    </citation>
    <scope>NUCLEOTIDE SEQUENCE [LARGE SCALE GENOMIC DNA]</scope>
    <source>
        <strain evidence="8 9">MP06</strain>
    </source>
</reference>
<gene>
    <name evidence="8" type="ORF">P409_35765</name>
</gene>
<dbReference type="InterPro" id="IPR050638">
    <property type="entry name" value="AA-Vitamin_Transporters"/>
</dbReference>
<dbReference type="RefSeq" id="WP_034849986.1">
    <property type="nucleotide sequence ID" value="NZ_JANX01001162.1"/>
</dbReference>
<keyword evidence="4 6" id="KW-1133">Transmembrane helix</keyword>
<evidence type="ECO:0000256" key="6">
    <source>
        <dbReference type="SAM" id="Phobius"/>
    </source>
</evidence>
<feature type="non-terminal residue" evidence="8">
    <location>
        <position position="141"/>
    </location>
</feature>
<dbReference type="AlphaFoldDB" id="A0A0A0CYQ7"/>
<comment type="subcellular location">
    <subcellularLocation>
        <location evidence="1">Membrane</location>
        <topology evidence="1">Multi-pass membrane protein</topology>
    </subcellularLocation>
</comment>
<dbReference type="PANTHER" id="PTHR32322:SF2">
    <property type="entry name" value="EAMA DOMAIN-CONTAINING PROTEIN"/>
    <property type="match status" value="1"/>
</dbReference>
<evidence type="ECO:0000256" key="4">
    <source>
        <dbReference type="ARBA" id="ARBA00022989"/>
    </source>
</evidence>
<feature type="transmembrane region" description="Helical" evidence="6">
    <location>
        <begin position="6"/>
        <end position="23"/>
    </location>
</feature>
<dbReference type="EMBL" id="JANX01001162">
    <property type="protein sequence ID" value="KGM29987.1"/>
    <property type="molecule type" value="Genomic_DNA"/>
</dbReference>